<keyword evidence="1" id="KW-0812">Transmembrane</keyword>
<dbReference type="Proteomes" id="UP000199598">
    <property type="component" value="Unassembled WGS sequence"/>
</dbReference>
<keyword evidence="1" id="KW-0472">Membrane</keyword>
<evidence type="ECO:0000313" key="4">
    <source>
        <dbReference type="Proteomes" id="UP000199598"/>
    </source>
</evidence>
<reference evidence="2 4" key="1">
    <citation type="submission" date="2016-10" db="EMBL/GenBank/DDBJ databases">
        <authorList>
            <person name="Varghese N."/>
            <person name="Submissions S."/>
        </authorList>
    </citation>
    <scope>NUCLEOTIDE SEQUENCE [LARGE SCALE GENOMIC DNA]</scope>
    <source>
        <strain evidence="2 4">DSM 16392</strain>
    </source>
</reference>
<dbReference type="RefSeq" id="WP_093523251.1">
    <property type="nucleotide sequence ID" value="NZ_FOSK01000015.1"/>
</dbReference>
<evidence type="ECO:0000313" key="3">
    <source>
        <dbReference type="EMBL" id="SFL23777.1"/>
    </source>
</evidence>
<organism evidence="2 4">
    <name type="scientific">Pseudovibrio ascidiaceicola</name>
    <dbReference type="NCBI Taxonomy" id="285279"/>
    <lineage>
        <taxon>Bacteria</taxon>
        <taxon>Pseudomonadati</taxon>
        <taxon>Pseudomonadota</taxon>
        <taxon>Alphaproteobacteria</taxon>
        <taxon>Hyphomicrobiales</taxon>
        <taxon>Stappiaceae</taxon>
        <taxon>Pseudovibrio</taxon>
    </lineage>
</organism>
<evidence type="ECO:0000313" key="2">
    <source>
        <dbReference type="EMBL" id="SFL06510.1"/>
    </source>
</evidence>
<feature type="transmembrane region" description="Helical" evidence="1">
    <location>
        <begin position="54"/>
        <end position="80"/>
    </location>
</feature>
<feature type="transmembrane region" description="Helical" evidence="1">
    <location>
        <begin position="147"/>
        <end position="165"/>
    </location>
</feature>
<protein>
    <submittedName>
        <fullName evidence="2">Uncharacterized protein</fullName>
    </submittedName>
</protein>
<name>A0A1I4EN51_9HYPH</name>
<keyword evidence="4" id="KW-1185">Reference proteome</keyword>
<proteinExistence type="predicted"/>
<comment type="caution">
    <text evidence="2">The sequence shown here is derived from an EMBL/GenBank/DDBJ whole genome shotgun (WGS) entry which is preliminary data.</text>
</comment>
<dbReference type="EMBL" id="FOSK01000026">
    <property type="protein sequence ID" value="SFL23777.1"/>
    <property type="molecule type" value="Genomic_DNA"/>
</dbReference>
<sequence>MKLLLLPVLIAFACLLAGIYGVIHNQVSYAVSPGYFHEFKFIRFGIDPTHHNRVGASIVGFMASWWMGVLIGLPIYLGALFVKGTRTFAYTFLNAASIVVTVTVILGIAALITSFFTLGPDTLPPWMNNREVTNPLAFARAGTMHNFSYIGGLVGLVFGLGYAIWQAWQSRKMPVL</sequence>
<dbReference type="EMBL" id="FOSK01000015">
    <property type="protein sequence ID" value="SFL06510.1"/>
    <property type="molecule type" value="Genomic_DNA"/>
</dbReference>
<evidence type="ECO:0000256" key="1">
    <source>
        <dbReference type="SAM" id="Phobius"/>
    </source>
</evidence>
<feature type="transmembrane region" description="Helical" evidence="1">
    <location>
        <begin position="92"/>
        <end position="118"/>
    </location>
</feature>
<accession>A0A1I4EN51</accession>
<keyword evidence="1" id="KW-1133">Transmembrane helix</keyword>
<gene>
    <name evidence="2" type="ORF">SAMN04488518_115134</name>
    <name evidence="3" type="ORF">SAMN04488518_1262</name>
</gene>